<protein>
    <submittedName>
        <fullName evidence="3">Uncharacterized protein isoform X1</fullName>
    </submittedName>
</protein>
<dbReference type="InParanoid" id="A0A6I8W2P7"/>
<feature type="region of interest" description="Disordered" evidence="1">
    <location>
        <begin position="284"/>
        <end position="359"/>
    </location>
</feature>
<feature type="region of interest" description="Disordered" evidence="1">
    <location>
        <begin position="415"/>
        <end position="434"/>
    </location>
</feature>
<dbReference type="AlphaFoldDB" id="A0A6I8W2P7"/>
<accession>A0A6I8W2P7</accession>
<evidence type="ECO:0000256" key="1">
    <source>
        <dbReference type="SAM" id="MobiDB-lite"/>
    </source>
</evidence>
<evidence type="ECO:0000313" key="3">
    <source>
        <dbReference type="RefSeq" id="XP_033237607.1"/>
    </source>
</evidence>
<gene>
    <name evidence="3" type="primary">LOC6901625</name>
</gene>
<dbReference type="Proteomes" id="UP000001819">
    <property type="component" value="Chromosome X"/>
</dbReference>
<dbReference type="Pfam" id="PF16055">
    <property type="entry name" value="DUF4798"/>
    <property type="match status" value="2"/>
</dbReference>
<dbReference type="InterPro" id="IPR032056">
    <property type="entry name" value="DUF4798"/>
</dbReference>
<reference evidence="3" key="1">
    <citation type="submission" date="2025-08" db="UniProtKB">
        <authorList>
            <consortium name="RefSeq"/>
        </authorList>
    </citation>
    <scope>IDENTIFICATION</scope>
    <source>
        <strain evidence="3">MV-25-SWS-2005</strain>
        <tissue evidence="3">Whole body</tissue>
    </source>
</reference>
<sequence>MEHHTYTKSDSKSWTVEQTRRLVTKRISADHMFKKPSLRSDRDWKAFKETAKIDDFDGKELRNKWQALLQVYLNMRNGISAPITNQIIAAINEKWEFFGEIHQFMIKKNDHHSHAQNATNDLNAQSKVTKQVTKNVTIEVAPEIVPPSPKTPKMVVQIKTEMGEDANDNGVEVVVAPEPFVFIPETAKNVPPNQQDNAKEVEGEKGFIAPTKNKTANRFLTPPIGERGQVTKNVTIEVAPEIVPPSPKTPKKVVQIKTEIGEDANDNGVEVVVAPEPFVFIPETAKNVPPNQQDNAKEVEGEKGFIAPTKNKTTNRFLTPPIGERGPLSQSLPPTPSDEYDKTSAQPKARKSRKRPAEEELCENHKYCRHRCRYFQLMEKHLMALGRAVSKIVIPLATFLDVEIEVTGLEEFFAADSEPSQVGSDSSTEEDSDQ</sequence>
<organism evidence="2 3">
    <name type="scientific">Drosophila pseudoobscura pseudoobscura</name>
    <name type="common">Fruit fly</name>
    <dbReference type="NCBI Taxonomy" id="46245"/>
    <lineage>
        <taxon>Eukaryota</taxon>
        <taxon>Metazoa</taxon>
        <taxon>Ecdysozoa</taxon>
        <taxon>Arthropoda</taxon>
        <taxon>Hexapoda</taxon>
        <taxon>Insecta</taxon>
        <taxon>Pterygota</taxon>
        <taxon>Neoptera</taxon>
        <taxon>Endopterygota</taxon>
        <taxon>Diptera</taxon>
        <taxon>Brachycera</taxon>
        <taxon>Muscomorpha</taxon>
        <taxon>Ephydroidea</taxon>
        <taxon>Drosophilidae</taxon>
        <taxon>Drosophila</taxon>
        <taxon>Sophophora</taxon>
    </lineage>
</organism>
<name>A0A6I8W2P7_DROPS</name>
<proteinExistence type="predicted"/>
<evidence type="ECO:0000313" key="2">
    <source>
        <dbReference type="Proteomes" id="UP000001819"/>
    </source>
</evidence>
<dbReference type="ExpressionAtlas" id="A0A6I8W2P7">
    <property type="expression patterns" value="baseline"/>
</dbReference>
<keyword evidence="2" id="KW-1185">Reference proteome</keyword>
<dbReference type="RefSeq" id="XP_033237607.1">
    <property type="nucleotide sequence ID" value="XM_033381716.1"/>
</dbReference>
<dbReference type="FunCoup" id="A0A6I8W2P7">
    <property type="interactions" value="71"/>
</dbReference>